<dbReference type="GO" id="GO:0051537">
    <property type="term" value="F:2 iron, 2 sulfur cluster binding"/>
    <property type="evidence" value="ECO:0007669"/>
    <property type="project" value="UniProtKB-KW"/>
</dbReference>
<dbReference type="InterPro" id="IPR015881">
    <property type="entry name" value="ARHD_Rieske_2Fe_2S"/>
</dbReference>
<dbReference type="Pfam" id="PF00355">
    <property type="entry name" value="Rieske"/>
    <property type="match status" value="1"/>
</dbReference>
<proteinExistence type="predicted"/>
<evidence type="ECO:0000256" key="7">
    <source>
        <dbReference type="ARBA" id="ARBA00023014"/>
    </source>
</evidence>
<reference evidence="11" key="1">
    <citation type="submission" date="2017-06" db="EMBL/GenBank/DDBJ databases">
        <authorList>
            <person name="Varghese N."/>
            <person name="Submissions S."/>
        </authorList>
    </citation>
    <scope>NUCLEOTIDE SEQUENCE [LARGE SCALE GENOMIC DNA]</scope>
    <source>
        <strain evidence="11">CIP 108523</strain>
    </source>
</reference>
<dbReference type="GO" id="GO:0051213">
    <property type="term" value="F:dioxygenase activity"/>
    <property type="evidence" value="ECO:0007669"/>
    <property type="project" value="UniProtKB-KW"/>
</dbReference>
<dbReference type="Gene3D" id="2.102.10.10">
    <property type="entry name" value="Rieske [2Fe-2S] iron-sulphur domain"/>
    <property type="match status" value="1"/>
</dbReference>
<comment type="cofactor">
    <cofactor evidence="1">
        <name>Fe cation</name>
        <dbReference type="ChEBI" id="CHEBI:24875"/>
    </cofactor>
</comment>
<dbReference type="SUPFAM" id="SSF50022">
    <property type="entry name" value="ISP domain"/>
    <property type="match status" value="1"/>
</dbReference>
<dbReference type="InterPro" id="IPR001663">
    <property type="entry name" value="Rng_hydr_dOase-A"/>
</dbReference>
<protein>
    <submittedName>
        <fullName evidence="10">Phenylpropionate dioxygenase, large terminal subunit</fullName>
    </submittedName>
</protein>
<dbReference type="CDD" id="cd03469">
    <property type="entry name" value="Rieske_RO_Alpha_N"/>
    <property type="match status" value="1"/>
</dbReference>
<evidence type="ECO:0000256" key="1">
    <source>
        <dbReference type="ARBA" id="ARBA00001962"/>
    </source>
</evidence>
<keyword evidence="5" id="KW-0560">Oxidoreductase</keyword>
<dbReference type="PANTHER" id="PTHR43756:SF5">
    <property type="entry name" value="CHOLINE MONOOXYGENASE, CHLOROPLASTIC"/>
    <property type="match status" value="1"/>
</dbReference>
<keyword evidence="8" id="KW-0520">NAD</keyword>
<dbReference type="AlphaFoldDB" id="A0A239HQS5"/>
<dbReference type="Gene3D" id="3.90.380.10">
    <property type="entry name" value="Naphthalene 1,2-dioxygenase Alpha Subunit, Chain A, domain 1"/>
    <property type="match status" value="1"/>
</dbReference>
<evidence type="ECO:0000256" key="8">
    <source>
        <dbReference type="ARBA" id="ARBA00023027"/>
    </source>
</evidence>
<keyword evidence="3" id="KW-0479">Metal-binding</keyword>
<dbReference type="PANTHER" id="PTHR43756">
    <property type="entry name" value="CHOLINE MONOOXYGENASE, CHLOROPLASTIC"/>
    <property type="match status" value="1"/>
</dbReference>
<accession>A0A239HQS5</accession>
<evidence type="ECO:0000313" key="11">
    <source>
        <dbReference type="Proteomes" id="UP000242915"/>
    </source>
</evidence>
<dbReference type="PROSITE" id="PS51296">
    <property type="entry name" value="RIESKE"/>
    <property type="match status" value="1"/>
</dbReference>
<evidence type="ECO:0000256" key="5">
    <source>
        <dbReference type="ARBA" id="ARBA00023002"/>
    </source>
</evidence>
<keyword evidence="4" id="KW-0058">Aromatic hydrocarbons catabolism</keyword>
<dbReference type="PROSITE" id="PS00570">
    <property type="entry name" value="RING_HYDROXYL_ALPHA"/>
    <property type="match status" value="1"/>
</dbReference>
<evidence type="ECO:0000313" key="10">
    <source>
        <dbReference type="EMBL" id="SNS83679.1"/>
    </source>
</evidence>
<feature type="domain" description="Rieske" evidence="9">
    <location>
        <begin position="47"/>
        <end position="156"/>
    </location>
</feature>
<gene>
    <name evidence="10" type="ORF">SAMN05216255_3534</name>
</gene>
<keyword evidence="2" id="KW-0001">2Fe-2S</keyword>
<name>A0A239HQS5_9PSED</name>
<dbReference type="Proteomes" id="UP000242915">
    <property type="component" value="Unassembled WGS sequence"/>
</dbReference>
<sequence length="428" mass="48497">MSSHELGLIAKSPSLDQLVQDDRVDVSLYHDPQLYEQELEKIFYRTWVWVGHESEVRNPGDFRTTTIGRRPVIVVRDKKGAINVLENRCRHRGATVCEKHKGNATGFTCPYHSWSYALDGKLRALPYPDGYEDILDKSELPLNSLRVDSYAGMIFASFNDEVEPLTDFLGGAKHWMDLFMKQGAGYPIKTQGEHKFTFNGNWKIQLENTTDGYHFPIVHKSFMSSVDEETSEMLSFMTDPQAVTHALGNGHSVMVMVPEHVDLEFDDGSEQLQERFAHVTEELSKTMEPAQVRRIVRSLHGAGFNLNLFPNVAMSMSFFRVLNPLSVKQTEIRHVALGMDGGPEIANRERLRIHEHFQGPFGFGSPDDAEAWERVQRGAEAGPQVPILVNRGLNREVLADNGDKVSHATDETGMREAYAMWKRMMSND</sequence>
<dbReference type="Pfam" id="PF00848">
    <property type="entry name" value="Ring_hydroxyl_A"/>
    <property type="match status" value="1"/>
</dbReference>
<evidence type="ECO:0000259" key="9">
    <source>
        <dbReference type="PROSITE" id="PS51296"/>
    </source>
</evidence>
<evidence type="ECO:0000256" key="3">
    <source>
        <dbReference type="ARBA" id="ARBA00022723"/>
    </source>
</evidence>
<keyword evidence="7" id="KW-0411">Iron-sulfur</keyword>
<dbReference type="PRINTS" id="PR00090">
    <property type="entry name" value="RNGDIOXGNASE"/>
</dbReference>
<organism evidence="10 11">
    <name type="scientific">Pseudomonas segetis</name>
    <dbReference type="NCBI Taxonomy" id="298908"/>
    <lineage>
        <taxon>Bacteria</taxon>
        <taxon>Pseudomonadati</taxon>
        <taxon>Pseudomonadota</taxon>
        <taxon>Gammaproteobacteria</taxon>
        <taxon>Pseudomonadales</taxon>
        <taxon>Pseudomonadaceae</taxon>
        <taxon>Pseudomonas</taxon>
    </lineage>
</organism>
<keyword evidence="11" id="KW-1185">Reference proteome</keyword>
<keyword evidence="6" id="KW-0408">Iron</keyword>
<dbReference type="InterPro" id="IPR017941">
    <property type="entry name" value="Rieske_2Fe-2S"/>
</dbReference>
<evidence type="ECO:0000256" key="4">
    <source>
        <dbReference type="ARBA" id="ARBA00022797"/>
    </source>
</evidence>
<dbReference type="InterPro" id="IPR036922">
    <property type="entry name" value="Rieske_2Fe-2S_sf"/>
</dbReference>
<dbReference type="RefSeq" id="WP_010489000.1">
    <property type="nucleotide sequence ID" value="NZ_FZOG01000005.1"/>
</dbReference>
<evidence type="ECO:0000256" key="2">
    <source>
        <dbReference type="ARBA" id="ARBA00022714"/>
    </source>
</evidence>
<keyword evidence="10" id="KW-0223">Dioxygenase</keyword>
<dbReference type="EMBL" id="FZOG01000005">
    <property type="protein sequence ID" value="SNS83679.1"/>
    <property type="molecule type" value="Genomic_DNA"/>
</dbReference>
<evidence type="ECO:0000256" key="6">
    <source>
        <dbReference type="ARBA" id="ARBA00023004"/>
    </source>
</evidence>
<dbReference type="CDD" id="cd08879">
    <property type="entry name" value="RHO_alpha_C_AntDO-like"/>
    <property type="match status" value="1"/>
</dbReference>
<dbReference type="SUPFAM" id="SSF55961">
    <property type="entry name" value="Bet v1-like"/>
    <property type="match status" value="1"/>
</dbReference>
<dbReference type="InterPro" id="IPR015879">
    <property type="entry name" value="Ring_hydroxy_dOase_asu_C_dom"/>
</dbReference>
<dbReference type="GO" id="GO:0005506">
    <property type="term" value="F:iron ion binding"/>
    <property type="evidence" value="ECO:0007669"/>
    <property type="project" value="InterPro"/>
</dbReference>